<reference evidence="6 7" key="1">
    <citation type="submission" date="2019-08" db="EMBL/GenBank/DDBJ databases">
        <title>Hyperibacter terrae gen. nov., sp. nov. and Hyperibacter viscosus sp. nov., two new members in the family Rhodospirillaceae isolated from the rhizosphere of Hypericum perforatum.</title>
        <authorList>
            <person name="Noviana Z."/>
        </authorList>
    </citation>
    <scope>NUCLEOTIDE SEQUENCE [LARGE SCALE GENOMIC DNA]</scope>
    <source>
        <strain evidence="6 7">R5913</strain>
    </source>
</reference>
<dbReference type="Pfam" id="PF07690">
    <property type="entry name" value="MFS_1"/>
    <property type="match status" value="1"/>
</dbReference>
<evidence type="ECO:0000256" key="3">
    <source>
        <dbReference type="ARBA" id="ARBA00023136"/>
    </source>
</evidence>
<evidence type="ECO:0000259" key="5">
    <source>
        <dbReference type="PROSITE" id="PS50850"/>
    </source>
</evidence>
<dbReference type="GO" id="GO:0022857">
    <property type="term" value="F:transmembrane transporter activity"/>
    <property type="evidence" value="ECO:0007669"/>
    <property type="project" value="InterPro"/>
</dbReference>
<feature type="transmembrane region" description="Helical" evidence="4">
    <location>
        <begin position="12"/>
        <end position="34"/>
    </location>
</feature>
<dbReference type="InterPro" id="IPR011701">
    <property type="entry name" value="MFS"/>
</dbReference>
<keyword evidence="2 4" id="KW-1133">Transmembrane helix</keyword>
<dbReference type="EMBL" id="CP042906">
    <property type="protein sequence ID" value="QEX14827.1"/>
    <property type="molecule type" value="Genomic_DNA"/>
</dbReference>
<feature type="transmembrane region" description="Helical" evidence="4">
    <location>
        <begin position="248"/>
        <end position="270"/>
    </location>
</feature>
<accession>A0A5J6MCW7</accession>
<gene>
    <name evidence="6" type="ORF">FRZ44_01020</name>
</gene>
<dbReference type="RefSeq" id="WP_225308480.1">
    <property type="nucleotide sequence ID" value="NZ_CP042906.1"/>
</dbReference>
<evidence type="ECO:0000313" key="6">
    <source>
        <dbReference type="EMBL" id="QEX14827.1"/>
    </source>
</evidence>
<keyword evidence="1 4" id="KW-0812">Transmembrane</keyword>
<proteinExistence type="predicted"/>
<organism evidence="6 7">
    <name type="scientific">Hypericibacter terrae</name>
    <dbReference type="NCBI Taxonomy" id="2602015"/>
    <lineage>
        <taxon>Bacteria</taxon>
        <taxon>Pseudomonadati</taxon>
        <taxon>Pseudomonadota</taxon>
        <taxon>Alphaproteobacteria</taxon>
        <taxon>Rhodospirillales</taxon>
        <taxon>Dongiaceae</taxon>
        <taxon>Hypericibacter</taxon>
    </lineage>
</organism>
<keyword evidence="7" id="KW-1185">Reference proteome</keyword>
<dbReference type="KEGG" id="htq:FRZ44_01020"/>
<protein>
    <submittedName>
        <fullName evidence="6">MFS transporter</fullName>
    </submittedName>
</protein>
<evidence type="ECO:0000256" key="2">
    <source>
        <dbReference type="ARBA" id="ARBA00022989"/>
    </source>
</evidence>
<feature type="transmembrane region" description="Helical" evidence="4">
    <location>
        <begin position="221"/>
        <end position="242"/>
    </location>
</feature>
<feature type="domain" description="Major facilitator superfamily (MFS) profile" evidence="5">
    <location>
        <begin position="14"/>
        <end position="393"/>
    </location>
</feature>
<dbReference type="PANTHER" id="PTHR42910:SF1">
    <property type="entry name" value="MAJOR FACILITATOR SUPERFAMILY (MFS) PROFILE DOMAIN-CONTAINING PROTEIN"/>
    <property type="match status" value="1"/>
</dbReference>
<feature type="transmembrane region" description="Helical" evidence="4">
    <location>
        <begin position="277"/>
        <end position="295"/>
    </location>
</feature>
<dbReference type="InterPro" id="IPR020846">
    <property type="entry name" value="MFS_dom"/>
</dbReference>
<sequence>MTDHSKDAGQGPSSALIILFAIATGALVANLYYAQPLIASIGPELDISPDLAGSIASVSQIGYGVGLFFLVSLADLVENRALVMGTLALTIVGSVAAATATSAPVFFAASLLTGLCSTGAQVLLPFIAHLAPEARRGRVVGSVMAGVLTGIMLARPAALFVAAAFGWRAVFWASAGLMLAIGVMLARVMPREKPRGGMHYGQILLSMFELFLQAPALRRRAAYQALMFAAFSMFWTAAPIMLADRFGLSQYSIAIFALAAAGGALAAPFVGRLADRGFTRVLTAGAMITLGLSFYGTDRAVTASSMVALVLLTVLLDAAVQTNQITGQRIIYAVPVETRGRMNAMYMTLLFAGGAIGSVLGTMTYHWGGWNATASAGGVMGLLMLLLFAAELRGWI</sequence>
<feature type="transmembrane region" description="Helical" evidence="4">
    <location>
        <begin position="349"/>
        <end position="368"/>
    </location>
</feature>
<dbReference type="InterPro" id="IPR036259">
    <property type="entry name" value="MFS_trans_sf"/>
</dbReference>
<dbReference type="Gene3D" id="1.20.1250.20">
    <property type="entry name" value="MFS general substrate transporter like domains"/>
    <property type="match status" value="1"/>
</dbReference>
<feature type="transmembrane region" description="Helical" evidence="4">
    <location>
        <begin position="106"/>
        <end position="127"/>
    </location>
</feature>
<evidence type="ECO:0000256" key="1">
    <source>
        <dbReference type="ARBA" id="ARBA00022692"/>
    </source>
</evidence>
<dbReference type="CDD" id="cd17324">
    <property type="entry name" value="MFS_NepI_like"/>
    <property type="match status" value="1"/>
</dbReference>
<evidence type="ECO:0000256" key="4">
    <source>
        <dbReference type="SAM" id="Phobius"/>
    </source>
</evidence>
<name>A0A5J6MCW7_9PROT</name>
<dbReference type="PANTHER" id="PTHR42910">
    <property type="entry name" value="TRANSPORTER SCO4007-RELATED"/>
    <property type="match status" value="1"/>
</dbReference>
<dbReference type="PROSITE" id="PS50850">
    <property type="entry name" value="MFS"/>
    <property type="match status" value="1"/>
</dbReference>
<feature type="transmembrane region" description="Helical" evidence="4">
    <location>
        <begin position="169"/>
        <end position="189"/>
    </location>
</feature>
<dbReference type="Proteomes" id="UP000326202">
    <property type="component" value="Chromosome"/>
</dbReference>
<feature type="transmembrane region" description="Helical" evidence="4">
    <location>
        <begin position="139"/>
        <end position="163"/>
    </location>
</feature>
<feature type="transmembrane region" description="Helical" evidence="4">
    <location>
        <begin position="81"/>
        <end position="100"/>
    </location>
</feature>
<dbReference type="AlphaFoldDB" id="A0A5J6MCW7"/>
<evidence type="ECO:0000313" key="7">
    <source>
        <dbReference type="Proteomes" id="UP000326202"/>
    </source>
</evidence>
<keyword evidence="3 4" id="KW-0472">Membrane</keyword>
<feature type="transmembrane region" description="Helical" evidence="4">
    <location>
        <begin position="54"/>
        <end position="74"/>
    </location>
</feature>
<feature type="transmembrane region" description="Helical" evidence="4">
    <location>
        <begin position="374"/>
        <end position="392"/>
    </location>
</feature>
<feature type="transmembrane region" description="Helical" evidence="4">
    <location>
        <begin position="301"/>
        <end position="320"/>
    </location>
</feature>
<dbReference type="SUPFAM" id="SSF103473">
    <property type="entry name" value="MFS general substrate transporter"/>
    <property type="match status" value="1"/>
</dbReference>